<dbReference type="STRING" id="154621.RV11_GL002019"/>
<dbReference type="HOGENOM" id="CLU_067080_1_2_9"/>
<evidence type="ECO:0000313" key="7">
    <source>
        <dbReference type="EMBL" id="EOL42466.1"/>
    </source>
</evidence>
<dbReference type="OrthoDB" id="9812878at2"/>
<dbReference type="eggNOG" id="COG1464">
    <property type="taxonomic scope" value="Bacteria"/>
</dbReference>
<dbReference type="RefSeq" id="WP_010769453.1">
    <property type="nucleotide sequence ID" value="NZ_ASWE01000001.1"/>
</dbReference>
<dbReference type="PANTHER" id="PTHR30429:SF3">
    <property type="entry name" value="LIPOPROTEIN"/>
    <property type="match status" value="1"/>
</dbReference>
<protein>
    <submittedName>
        <fullName evidence="7">YaeC family lipoprotein</fullName>
    </submittedName>
</protein>
<gene>
    <name evidence="7" type="ORF">UC3_02818</name>
</gene>
<dbReference type="Gene3D" id="3.40.190.10">
    <property type="entry name" value="Periplasmic binding protein-like II"/>
    <property type="match status" value="2"/>
</dbReference>
<dbReference type="Pfam" id="PF03180">
    <property type="entry name" value="Lipoprotein_9"/>
    <property type="match status" value="1"/>
</dbReference>
<dbReference type="GO" id="GO:0016020">
    <property type="term" value="C:membrane"/>
    <property type="evidence" value="ECO:0007669"/>
    <property type="project" value="UniProtKB-SubCell"/>
</dbReference>
<keyword evidence="8" id="KW-1185">Reference proteome</keyword>
<comment type="caution">
    <text evidence="7">The sequence shown here is derived from an EMBL/GenBank/DDBJ whole genome shotgun (WGS) entry which is preliminary data.</text>
</comment>
<dbReference type="InterPro" id="IPR004872">
    <property type="entry name" value="Lipoprotein_NlpA"/>
</dbReference>
<reference evidence="7 8" key="1">
    <citation type="submission" date="2013-02" db="EMBL/GenBank/DDBJ databases">
        <title>The Genome Sequence of Enterococcus phoeniculicola BAA-412.</title>
        <authorList>
            <consortium name="The Broad Institute Genome Sequencing Platform"/>
            <consortium name="The Broad Institute Genome Sequencing Center for Infectious Disease"/>
            <person name="Earl A.M."/>
            <person name="Gilmore M.S."/>
            <person name="Lebreton F."/>
            <person name="Walker B."/>
            <person name="Young S.K."/>
            <person name="Zeng Q."/>
            <person name="Gargeya S."/>
            <person name="Fitzgerald M."/>
            <person name="Haas B."/>
            <person name="Abouelleil A."/>
            <person name="Alvarado L."/>
            <person name="Arachchi H.M."/>
            <person name="Berlin A.M."/>
            <person name="Chapman S.B."/>
            <person name="Dewar J."/>
            <person name="Goldberg J."/>
            <person name="Griggs A."/>
            <person name="Gujja S."/>
            <person name="Hansen M."/>
            <person name="Howarth C."/>
            <person name="Imamovic A."/>
            <person name="Larimer J."/>
            <person name="McCowan C."/>
            <person name="Murphy C."/>
            <person name="Neiman D."/>
            <person name="Pearson M."/>
            <person name="Priest M."/>
            <person name="Roberts A."/>
            <person name="Saif S."/>
            <person name="Shea T."/>
            <person name="Sisk P."/>
            <person name="Sykes S."/>
            <person name="Wortman J."/>
            <person name="Nusbaum C."/>
            <person name="Birren B."/>
        </authorList>
    </citation>
    <scope>NUCLEOTIDE SEQUENCE [LARGE SCALE GENOMIC DNA]</scope>
    <source>
        <strain evidence="7 8">ATCC BAA-412</strain>
    </source>
</reference>
<keyword evidence="3" id="KW-0732">Signal</keyword>
<accession>R3W4M3</accession>
<dbReference type="AlphaFoldDB" id="R3W4M3"/>
<evidence type="ECO:0000256" key="5">
    <source>
        <dbReference type="ARBA" id="ARBA00023139"/>
    </source>
</evidence>
<keyword evidence="5" id="KW-0564">Palmitate</keyword>
<proteinExistence type="inferred from homology"/>
<comment type="subcellular location">
    <subcellularLocation>
        <location evidence="1">Membrane</location>
        <topology evidence="1">Lipid-anchor</topology>
    </subcellularLocation>
</comment>
<evidence type="ECO:0000256" key="4">
    <source>
        <dbReference type="ARBA" id="ARBA00023136"/>
    </source>
</evidence>
<evidence type="ECO:0000256" key="2">
    <source>
        <dbReference type="ARBA" id="ARBA00008973"/>
    </source>
</evidence>
<organism evidence="7 8">
    <name type="scientific">Enterococcus phoeniculicola ATCC BAA-412</name>
    <dbReference type="NCBI Taxonomy" id="1158610"/>
    <lineage>
        <taxon>Bacteria</taxon>
        <taxon>Bacillati</taxon>
        <taxon>Bacillota</taxon>
        <taxon>Bacilli</taxon>
        <taxon>Lactobacillales</taxon>
        <taxon>Enterococcaceae</taxon>
        <taxon>Enterococcus</taxon>
    </lineage>
</organism>
<evidence type="ECO:0000256" key="6">
    <source>
        <dbReference type="ARBA" id="ARBA00023288"/>
    </source>
</evidence>
<evidence type="ECO:0000256" key="1">
    <source>
        <dbReference type="ARBA" id="ARBA00004635"/>
    </source>
</evidence>
<dbReference type="SUPFAM" id="SSF53850">
    <property type="entry name" value="Periplasmic binding protein-like II"/>
    <property type="match status" value="1"/>
</dbReference>
<name>R3W4M3_9ENTE</name>
<dbReference type="PANTHER" id="PTHR30429">
    <property type="entry name" value="D-METHIONINE-BINDING LIPOPROTEIN METQ"/>
    <property type="match status" value="1"/>
</dbReference>
<keyword evidence="4" id="KW-0472">Membrane</keyword>
<evidence type="ECO:0000313" key="8">
    <source>
        <dbReference type="Proteomes" id="UP000013785"/>
    </source>
</evidence>
<comment type="similarity">
    <text evidence="2">Belongs to the NlpA lipoprotein family.</text>
</comment>
<evidence type="ECO:0000256" key="3">
    <source>
        <dbReference type="ARBA" id="ARBA00022729"/>
    </source>
</evidence>
<dbReference type="PATRIC" id="fig|1158610.3.peg.2803"/>
<sequence length="277" mass="30105">MKRFIGLITSLGAVFLLTACHSSENEKAIVVGSQGSDAQVWAFIAKSEAAKKAGIKIEVQEIDGGPQLNTATAQGEVDVNAFQSISYLNSYNQDGGDTLAPIAATYMEPLGIYSSIYKTIDEVKEKSVVALADNPANTARGLKLLEAAGLIKLKEDFDNGTGTPSDIQENPKKLEFKLIDDTTGPRVLPDVDLVLISNTVALEGGLNVLKDAIYYEKINEDTKESINVLATKKSRSDEEELLALGELYHSKEVQEYIKETFDGTKVEVKESIEKIIE</sequence>
<dbReference type="Proteomes" id="UP000013785">
    <property type="component" value="Unassembled WGS sequence"/>
</dbReference>
<dbReference type="PROSITE" id="PS51257">
    <property type="entry name" value="PROKAR_LIPOPROTEIN"/>
    <property type="match status" value="1"/>
</dbReference>
<dbReference type="EMBL" id="AJAT01000017">
    <property type="protein sequence ID" value="EOL42466.1"/>
    <property type="molecule type" value="Genomic_DNA"/>
</dbReference>
<keyword evidence="6 7" id="KW-0449">Lipoprotein</keyword>